<evidence type="ECO:0000313" key="3">
    <source>
        <dbReference type="Proteomes" id="UP001589755"/>
    </source>
</evidence>
<gene>
    <name evidence="2" type="ORF">ACFFJ2_07175</name>
</gene>
<organism evidence="2 3">
    <name type="scientific">Chelativorans intermedius</name>
    <dbReference type="NCBI Taxonomy" id="515947"/>
    <lineage>
        <taxon>Bacteria</taxon>
        <taxon>Pseudomonadati</taxon>
        <taxon>Pseudomonadota</taxon>
        <taxon>Alphaproteobacteria</taxon>
        <taxon>Hyphomicrobiales</taxon>
        <taxon>Phyllobacteriaceae</taxon>
        <taxon>Chelativorans</taxon>
    </lineage>
</organism>
<sequence>MGRIALFGLFGSGNLGNDGSLKAMVEFLAERCPSAQLVCICRETEAVGRAFGIAAVELRRKPSVGVARLIDRALLKVPGKLCDFMRAVRVIRRADVMIVPGTGILDDFGEKPLGMPFDILKWCLAARLAGTRIAFVSVGAGPIRNRWSRWLMVAAAGMADYRSFRDRASVEFMQRIGAHKPGDRLYPDLAFRLAVPQGRAPPREGAPVVGVGVMAYRGWYGYRKTGEDVFARYIDKMTRFVSALMQRGHMVRLLIGDEEDLIAVEALQAAVSALPMAARTDRMTVEMAHSLDEVMVQIGKVDIVVATRFHNVVCALKLARPTISIGYASKNDLLMAQMGLADYCQHIDDFDPDRLVTQVCRLHTDRERIARVIAARTAEYAASLKRQEAHLLATLLSSDAGGPGS</sequence>
<keyword evidence="3" id="KW-1185">Reference proteome</keyword>
<comment type="caution">
    <text evidence="2">The sequence shown here is derived from an EMBL/GenBank/DDBJ whole genome shotgun (WGS) entry which is preliminary data.</text>
</comment>
<proteinExistence type="predicted"/>
<dbReference type="RefSeq" id="WP_261521407.1">
    <property type="nucleotide sequence ID" value="NZ_JAODNW010000018.1"/>
</dbReference>
<reference evidence="2 3" key="1">
    <citation type="submission" date="2024-09" db="EMBL/GenBank/DDBJ databases">
        <authorList>
            <person name="Sun Q."/>
            <person name="Mori K."/>
        </authorList>
    </citation>
    <scope>NUCLEOTIDE SEQUENCE [LARGE SCALE GENOMIC DNA]</scope>
    <source>
        <strain evidence="2 3">CCM 8543</strain>
    </source>
</reference>
<dbReference type="EMBL" id="JBHLXD010000009">
    <property type="protein sequence ID" value="MFC0208179.1"/>
    <property type="molecule type" value="Genomic_DNA"/>
</dbReference>
<evidence type="ECO:0000313" key="2">
    <source>
        <dbReference type="EMBL" id="MFC0208179.1"/>
    </source>
</evidence>
<accession>A0ABV6D6B4</accession>
<dbReference type="PANTHER" id="PTHR36836">
    <property type="entry name" value="COLANIC ACID BIOSYNTHESIS PROTEIN WCAK"/>
    <property type="match status" value="1"/>
</dbReference>
<dbReference type="Pfam" id="PF04230">
    <property type="entry name" value="PS_pyruv_trans"/>
    <property type="match status" value="1"/>
</dbReference>
<dbReference type="PANTHER" id="PTHR36836:SF1">
    <property type="entry name" value="COLANIC ACID BIOSYNTHESIS PROTEIN WCAK"/>
    <property type="match status" value="1"/>
</dbReference>
<dbReference type="Proteomes" id="UP001589755">
    <property type="component" value="Unassembled WGS sequence"/>
</dbReference>
<evidence type="ECO:0000259" key="1">
    <source>
        <dbReference type="Pfam" id="PF04230"/>
    </source>
</evidence>
<feature type="domain" description="Polysaccharide pyruvyl transferase" evidence="1">
    <location>
        <begin position="14"/>
        <end position="328"/>
    </location>
</feature>
<protein>
    <submittedName>
        <fullName evidence="2">Polysaccharide pyruvyl transferase family protein</fullName>
    </submittedName>
</protein>
<dbReference type="GO" id="GO:0016740">
    <property type="term" value="F:transferase activity"/>
    <property type="evidence" value="ECO:0007669"/>
    <property type="project" value="UniProtKB-KW"/>
</dbReference>
<keyword evidence="2" id="KW-0808">Transferase</keyword>
<dbReference type="InterPro" id="IPR007345">
    <property type="entry name" value="Polysacch_pyruvyl_Trfase"/>
</dbReference>
<name>A0ABV6D6B4_9HYPH</name>